<dbReference type="AlphaFoldDB" id="A0A1F5ZZD5"/>
<protein>
    <submittedName>
        <fullName evidence="1">Uncharacterized protein</fullName>
    </submittedName>
</protein>
<sequence length="730" mass="83041">MNTEINSGSQAESIRPDKVQMAGRTWARRVLLDNISGHPPDKTQLATYVALTNRGAPEASGGGNNWKLRDTRDPIPTDQLATFIQVFDSTPDAVQAPNWYGVQLDRLQALLQEGRIPYTPEAEHYLLKLSIKVTEYLAPLEDDEAIALVREEIRKKEEYGETQYKQFKWYAQPEIANIIARVKKPDLTQKLIDEANARENVHDVFEQYKKANGSEESLGKLITKIDAGYPIYVLETKSAINTPLSLSNLAKTTETLPSGEGVSLSWQISRAVNLYVNFLGKWAEADRLAMCPYILSKEDQDRVKDARKKGSAAEDMEKRKLNRNLPWQLVEYLRHLDPRVADLERARFQVDPITTPERDQLIQEAQESLADLKTDLIKSEGVPTYLERDGIRAEDIKRFFDTLPANIKANQNQKEFQDKVKNAPDDQRFSLKELFGKNPLTEEMDNRERSWAQHVIAFLSGSTDAELITRRLIIETGEAAELNTVWAEGALDSGDIQKLLRLAFRVVREAGGDKPSGPDASLFHFPEKSGKGWMRRAKIDTLEQGTKPNGDKIETRTIFEELRRGIPFHRMLWDTLPDESYSTGFLLGLLRSLKAYSVCTTKDITLKLMDGDGPKSINKAFQNVWGDEFPRDVRKARPWESPWTWFAIGLISEINPEGRRLPGMKKGVPRTQRLVYEASAEARARNRLEVNYDDNFATPIQTSGLLLPEEFNFLEKYVGIAPKFFGIIRW</sequence>
<dbReference type="Proteomes" id="UP000177871">
    <property type="component" value="Unassembled WGS sequence"/>
</dbReference>
<proteinExistence type="predicted"/>
<name>A0A1F5ZZD5_9BACT</name>
<accession>A0A1F5ZZD5</accession>
<dbReference type="STRING" id="1798381.A2721_02290"/>
<dbReference type="EMBL" id="MFJK01000016">
    <property type="protein sequence ID" value="OGG17829.1"/>
    <property type="molecule type" value="Genomic_DNA"/>
</dbReference>
<comment type="caution">
    <text evidence="1">The sequence shown here is derived from an EMBL/GenBank/DDBJ whole genome shotgun (WGS) entry which is preliminary data.</text>
</comment>
<evidence type="ECO:0000313" key="1">
    <source>
        <dbReference type="EMBL" id="OGG17829.1"/>
    </source>
</evidence>
<evidence type="ECO:0000313" key="2">
    <source>
        <dbReference type="Proteomes" id="UP000177871"/>
    </source>
</evidence>
<organism evidence="1 2">
    <name type="scientific">Candidatus Gottesmanbacteria bacterium RIFCSPHIGHO2_01_FULL_47_48</name>
    <dbReference type="NCBI Taxonomy" id="1798381"/>
    <lineage>
        <taxon>Bacteria</taxon>
        <taxon>Candidatus Gottesmaniibacteriota</taxon>
    </lineage>
</organism>
<gene>
    <name evidence="1" type="ORF">A2721_02290</name>
</gene>
<reference evidence="1 2" key="1">
    <citation type="journal article" date="2016" name="Nat. Commun.">
        <title>Thousands of microbial genomes shed light on interconnected biogeochemical processes in an aquifer system.</title>
        <authorList>
            <person name="Anantharaman K."/>
            <person name="Brown C.T."/>
            <person name="Hug L.A."/>
            <person name="Sharon I."/>
            <person name="Castelle C.J."/>
            <person name="Probst A.J."/>
            <person name="Thomas B.C."/>
            <person name="Singh A."/>
            <person name="Wilkins M.J."/>
            <person name="Karaoz U."/>
            <person name="Brodie E.L."/>
            <person name="Williams K.H."/>
            <person name="Hubbard S.S."/>
            <person name="Banfield J.F."/>
        </authorList>
    </citation>
    <scope>NUCLEOTIDE SEQUENCE [LARGE SCALE GENOMIC DNA]</scope>
</reference>